<keyword evidence="2" id="KW-0675">Receptor</keyword>
<keyword evidence="3" id="KW-1185">Reference proteome</keyword>
<reference evidence="2" key="1">
    <citation type="submission" date="2022-08" db="EMBL/GenBank/DDBJ databases">
        <title>Genome sequencing of akame (Lates japonicus).</title>
        <authorList>
            <person name="Hashiguchi Y."/>
            <person name="Takahashi H."/>
        </authorList>
    </citation>
    <scope>NUCLEOTIDE SEQUENCE</scope>
    <source>
        <strain evidence="2">Kochi</strain>
    </source>
</reference>
<organism evidence="2 3">
    <name type="scientific">Lates japonicus</name>
    <name type="common">Japanese lates</name>
    <dbReference type="NCBI Taxonomy" id="270547"/>
    <lineage>
        <taxon>Eukaryota</taxon>
        <taxon>Metazoa</taxon>
        <taxon>Chordata</taxon>
        <taxon>Craniata</taxon>
        <taxon>Vertebrata</taxon>
        <taxon>Euteleostomi</taxon>
        <taxon>Actinopterygii</taxon>
        <taxon>Neopterygii</taxon>
        <taxon>Teleostei</taxon>
        <taxon>Neoteleostei</taxon>
        <taxon>Acanthomorphata</taxon>
        <taxon>Carangaria</taxon>
        <taxon>Carangaria incertae sedis</taxon>
        <taxon>Centropomidae</taxon>
        <taxon>Lates</taxon>
    </lineage>
</organism>
<gene>
    <name evidence="2" type="ORF">AKAME5_000543500</name>
</gene>
<proteinExistence type="predicted"/>
<evidence type="ECO:0000313" key="2">
    <source>
        <dbReference type="EMBL" id="GLD52549.1"/>
    </source>
</evidence>
<accession>A0AAD3MFK1</accession>
<dbReference type="AlphaFoldDB" id="A0AAD3MFK1"/>
<evidence type="ECO:0000313" key="3">
    <source>
        <dbReference type="Proteomes" id="UP001279410"/>
    </source>
</evidence>
<sequence>MSKPVCLREGEDSSKSSESSESNSSEETASHVEPSQDPLQPALTETGVPNAIEETDPPDTAALPPSAESATLNTSALPDPEDPQSSTDALQLMPDDPSQTALGVDISQDMPDPAQDSINADTVHVVPDMEVSRHPGTTETDLTIGVGGTTQLQVTTTYQGFPQGATPPFPPTHPPVSTTPPLPIPISTALTGVPVCFTFTFETPEPDPPRGDSI</sequence>
<protein>
    <submittedName>
        <fullName evidence="2">Low-density lipoprotein receptor-related protein 2</fullName>
    </submittedName>
</protein>
<name>A0AAD3MFK1_LATJO</name>
<keyword evidence="2" id="KW-0449">Lipoprotein</keyword>
<feature type="compositionally biased region" description="Low complexity" evidence="1">
    <location>
        <begin position="16"/>
        <end position="27"/>
    </location>
</feature>
<comment type="caution">
    <text evidence="2">The sequence shown here is derived from an EMBL/GenBank/DDBJ whole genome shotgun (WGS) entry which is preliminary data.</text>
</comment>
<dbReference type="Proteomes" id="UP001279410">
    <property type="component" value="Unassembled WGS sequence"/>
</dbReference>
<dbReference type="EMBL" id="BRZM01000014">
    <property type="protein sequence ID" value="GLD52549.1"/>
    <property type="molecule type" value="Genomic_DNA"/>
</dbReference>
<feature type="region of interest" description="Disordered" evidence="1">
    <location>
        <begin position="1"/>
        <end position="106"/>
    </location>
</feature>
<evidence type="ECO:0000256" key="1">
    <source>
        <dbReference type="SAM" id="MobiDB-lite"/>
    </source>
</evidence>
<feature type="compositionally biased region" description="Basic and acidic residues" evidence="1">
    <location>
        <begin position="1"/>
        <end position="15"/>
    </location>
</feature>